<gene>
    <name evidence="1" type="primary">fbpA</name>
    <name evidence="1" type="ORF">ERJ70_18295</name>
</gene>
<evidence type="ECO:0000313" key="2">
    <source>
        <dbReference type="Proteomes" id="UP000665043"/>
    </source>
</evidence>
<name>A0ABX7W1M3_9BACI</name>
<accession>A0ABX7W1M3</accession>
<dbReference type="EMBL" id="CP046956">
    <property type="protein sequence ID" value="QTN01068.1"/>
    <property type="molecule type" value="Genomic_DNA"/>
</dbReference>
<keyword evidence="2" id="KW-1185">Reference proteome</keyword>
<dbReference type="InterPro" id="IPR025072">
    <property type="entry name" value="Fur_reg_FbpA"/>
</dbReference>
<sequence>MAFLREAVDKQKQAVIQQLIVEGVISIDDRDIYQKTISELADEYADVAAVSQITRKASEKNTMRKGVSAHD</sequence>
<organism evidence="1 2">
    <name type="scientific">Sediminibacillus dalangtanensis</name>
    <dbReference type="NCBI Taxonomy" id="2729421"/>
    <lineage>
        <taxon>Bacteria</taxon>
        <taxon>Bacillati</taxon>
        <taxon>Bacillota</taxon>
        <taxon>Bacilli</taxon>
        <taxon>Bacillales</taxon>
        <taxon>Bacillaceae</taxon>
        <taxon>Sediminibacillus</taxon>
    </lineage>
</organism>
<dbReference type="Pfam" id="PF13076">
    <property type="entry name" value="Fur_reg_FbpA"/>
    <property type="match status" value="1"/>
</dbReference>
<proteinExistence type="predicted"/>
<protein>
    <submittedName>
        <fullName evidence="1">Fur-regulated basic protein FbpA</fullName>
    </submittedName>
</protein>
<dbReference type="RefSeq" id="WP_209366188.1">
    <property type="nucleotide sequence ID" value="NZ_CP046956.1"/>
</dbReference>
<dbReference type="Proteomes" id="UP000665043">
    <property type="component" value="Chromosome"/>
</dbReference>
<reference evidence="1 2" key="1">
    <citation type="submission" date="2019-12" db="EMBL/GenBank/DDBJ databases">
        <title>The whole genome sequencing of a strain isolated from a Mars analog, Dalangtan Playa.</title>
        <authorList>
            <person name="Huang T."/>
        </authorList>
    </citation>
    <scope>NUCLEOTIDE SEQUENCE [LARGE SCALE GENOMIC DNA]</scope>
    <source>
        <strain evidence="1 2">DP4-553-S</strain>
    </source>
</reference>
<evidence type="ECO:0000313" key="1">
    <source>
        <dbReference type="EMBL" id="QTN01068.1"/>
    </source>
</evidence>